<accession>A0A183ANU5</accession>
<dbReference type="EMBL" id="UZAN01046235">
    <property type="protein sequence ID" value="VDP83905.1"/>
    <property type="molecule type" value="Genomic_DNA"/>
</dbReference>
<evidence type="ECO:0000256" key="1">
    <source>
        <dbReference type="SAM" id="MobiDB-lite"/>
    </source>
</evidence>
<organism evidence="4">
    <name type="scientific">Echinostoma caproni</name>
    <dbReference type="NCBI Taxonomy" id="27848"/>
    <lineage>
        <taxon>Eukaryota</taxon>
        <taxon>Metazoa</taxon>
        <taxon>Spiralia</taxon>
        <taxon>Lophotrochozoa</taxon>
        <taxon>Platyhelminthes</taxon>
        <taxon>Trematoda</taxon>
        <taxon>Digenea</taxon>
        <taxon>Plagiorchiida</taxon>
        <taxon>Echinostomata</taxon>
        <taxon>Echinostomatoidea</taxon>
        <taxon>Echinostomatidae</taxon>
        <taxon>Echinostoma</taxon>
    </lineage>
</organism>
<proteinExistence type="predicted"/>
<dbReference type="WBParaSite" id="ECPE_0000865601-mRNA-1">
    <property type="protein sequence ID" value="ECPE_0000865601-mRNA-1"/>
    <property type="gene ID" value="ECPE_0000865601"/>
</dbReference>
<evidence type="ECO:0000313" key="2">
    <source>
        <dbReference type="EMBL" id="VDP83905.1"/>
    </source>
</evidence>
<evidence type="ECO:0000313" key="4">
    <source>
        <dbReference type="WBParaSite" id="ECPE_0000865601-mRNA-1"/>
    </source>
</evidence>
<feature type="region of interest" description="Disordered" evidence="1">
    <location>
        <begin position="168"/>
        <end position="188"/>
    </location>
</feature>
<feature type="region of interest" description="Disordered" evidence="1">
    <location>
        <begin position="60"/>
        <end position="87"/>
    </location>
</feature>
<feature type="compositionally biased region" description="Polar residues" evidence="1">
    <location>
        <begin position="449"/>
        <end position="462"/>
    </location>
</feature>
<feature type="compositionally biased region" description="Low complexity" evidence="1">
    <location>
        <begin position="177"/>
        <end position="188"/>
    </location>
</feature>
<dbReference type="AlphaFoldDB" id="A0A183ANU5"/>
<feature type="compositionally biased region" description="Polar residues" evidence="1">
    <location>
        <begin position="73"/>
        <end position="87"/>
    </location>
</feature>
<sequence>PVSGGPSVLPATARVVVQSPHASHIHPQLATVATPTTCGNWRTRPTATATSSAPYSISNCQPLLPSPSQSPSTSGHAPTANSAGQPNNQKAVAIAAMAAKAKPQDIARVSQVINLVKATGASSEEQNRRVNWVYFFIVDTLISLMLFFVLECLGDPFRKQAGLRAQSAQRRMAAGDPTTSTLSSSPTPGGVVVTSAFSDASQTLLGSTNANVVIVPSSSAPSSTNHTTALSGVHPPNLVTNNPSVSALSVVTAAPPTQSTVVPQPVQWIPIQPPASANHQPVMTASVLQTNQVGSGTTTLRFRTVPGSATLVQSQPQPQVQHFYSTTSSLGPANLPTFTNNASGTGMFVSATNTNMVPVGAQQVMGPAQRATSASNPTLTTLGRQNAAPQAAIVHFRSQQQAVGGTVNSVQPHIILTNTNAPGQLQHQSQPQLITTSGGGRQVVALMTHQQSSTHPNGSDPNTGLLDPGNAVGNGLGPGIK</sequence>
<feature type="region of interest" description="Disordered" evidence="1">
    <location>
        <begin position="449"/>
        <end position="481"/>
    </location>
</feature>
<gene>
    <name evidence="2" type="ORF">ECPE_LOCUS8630</name>
</gene>
<feature type="compositionally biased region" description="Low complexity" evidence="1">
    <location>
        <begin position="61"/>
        <end position="72"/>
    </location>
</feature>
<reference evidence="2 3" key="2">
    <citation type="submission" date="2018-11" db="EMBL/GenBank/DDBJ databases">
        <authorList>
            <consortium name="Pathogen Informatics"/>
        </authorList>
    </citation>
    <scope>NUCLEOTIDE SEQUENCE [LARGE SCALE GENOMIC DNA]</scope>
    <source>
        <strain evidence="2 3">Egypt</strain>
    </source>
</reference>
<evidence type="ECO:0000313" key="3">
    <source>
        <dbReference type="Proteomes" id="UP000272942"/>
    </source>
</evidence>
<keyword evidence="3" id="KW-1185">Reference proteome</keyword>
<dbReference type="Proteomes" id="UP000272942">
    <property type="component" value="Unassembled WGS sequence"/>
</dbReference>
<reference evidence="4" key="1">
    <citation type="submission" date="2016-06" db="UniProtKB">
        <authorList>
            <consortium name="WormBaseParasite"/>
        </authorList>
    </citation>
    <scope>IDENTIFICATION</scope>
</reference>
<feature type="compositionally biased region" description="Gly residues" evidence="1">
    <location>
        <begin position="472"/>
        <end position="481"/>
    </location>
</feature>
<protein>
    <submittedName>
        <fullName evidence="4">Transcription initiation factor TFIID subunit 4</fullName>
    </submittedName>
</protein>
<dbReference type="OrthoDB" id="10475903at2759"/>
<name>A0A183ANU5_9TREM</name>